<evidence type="ECO:0000313" key="5">
    <source>
        <dbReference type="EMBL" id="CAH1394289.1"/>
    </source>
</evidence>
<dbReference type="SUPFAM" id="SSF50044">
    <property type="entry name" value="SH3-domain"/>
    <property type="match status" value="1"/>
</dbReference>
<dbReference type="InterPro" id="IPR036028">
    <property type="entry name" value="SH3-like_dom_sf"/>
</dbReference>
<dbReference type="CDD" id="cd12012">
    <property type="entry name" value="SH3_RIM-BP_2"/>
    <property type="match status" value="1"/>
</dbReference>
<dbReference type="InterPro" id="IPR035753">
    <property type="entry name" value="RIM-BP_SH3_2"/>
</dbReference>
<dbReference type="EMBL" id="OV725078">
    <property type="protein sequence ID" value="CAH1394289.1"/>
    <property type="molecule type" value="Genomic_DNA"/>
</dbReference>
<feature type="compositionally biased region" description="Basic and acidic residues" evidence="3">
    <location>
        <begin position="39"/>
        <end position="55"/>
    </location>
</feature>
<dbReference type="FunFam" id="2.30.30.40:FF:000023">
    <property type="entry name" value="RIMS-binding protein 2 isoform F"/>
    <property type="match status" value="1"/>
</dbReference>
<keyword evidence="6" id="KW-1185">Reference proteome</keyword>
<dbReference type="GO" id="GO:0045202">
    <property type="term" value="C:synapse"/>
    <property type="evidence" value="ECO:0007669"/>
    <property type="project" value="GOC"/>
</dbReference>
<evidence type="ECO:0000256" key="1">
    <source>
        <dbReference type="ARBA" id="ARBA00022443"/>
    </source>
</evidence>
<dbReference type="PANTHER" id="PTHR14234">
    <property type="entry name" value="RIM BINDING PROTEIN-RELATED"/>
    <property type="match status" value="1"/>
</dbReference>
<dbReference type="PROSITE" id="PS50002">
    <property type="entry name" value="SH3"/>
    <property type="match status" value="1"/>
</dbReference>
<dbReference type="InterPro" id="IPR040325">
    <property type="entry name" value="RIMBP1/2/3"/>
</dbReference>
<dbReference type="SMART" id="SM00326">
    <property type="entry name" value="SH3"/>
    <property type="match status" value="1"/>
</dbReference>
<gene>
    <name evidence="5" type="ORF">NEZAVI_LOCUS4817</name>
</gene>
<evidence type="ECO:0000313" key="6">
    <source>
        <dbReference type="Proteomes" id="UP001152798"/>
    </source>
</evidence>
<protein>
    <recommendedName>
        <fullName evidence="4">SH3 domain-containing protein</fullName>
    </recommendedName>
</protein>
<reference evidence="5" key="1">
    <citation type="submission" date="2022-01" db="EMBL/GenBank/DDBJ databases">
        <authorList>
            <person name="King R."/>
        </authorList>
    </citation>
    <scope>NUCLEOTIDE SEQUENCE</scope>
</reference>
<dbReference type="Pfam" id="PF07653">
    <property type="entry name" value="SH3_2"/>
    <property type="match status" value="1"/>
</dbReference>
<dbReference type="Gene3D" id="2.30.30.40">
    <property type="entry name" value="SH3 Domains"/>
    <property type="match status" value="1"/>
</dbReference>
<dbReference type="Proteomes" id="UP001152798">
    <property type="component" value="Chromosome 2"/>
</dbReference>
<accession>A0A9P0H0B5</accession>
<dbReference type="AlphaFoldDB" id="A0A9P0H0B5"/>
<sequence>MKFLHRTIGKIRRYQISNEWITEKLEIFAAEFPTRDQFYSERGDGRAARERDRPAYRGSRVPHPGPHQQGSREKRPRWFVALFDYDPTTMSPNPDACDEELPFTEGDTIKVFGDKDADGFYWGECRNRRGFVPHNMVIEVQLLHTPSKTSKSVMAVLPVITTLQDFTTLPLYRKDFHIHSPNLVWIDLMTTFNSKFNSSEERGSRILRPF</sequence>
<keyword evidence="1 2" id="KW-0728">SH3 domain</keyword>
<dbReference type="PRINTS" id="PR00452">
    <property type="entry name" value="SH3DOMAIN"/>
</dbReference>
<dbReference type="PANTHER" id="PTHR14234:SF19">
    <property type="entry name" value="RIM-BINDING PROTEIN, ISOFORM F"/>
    <property type="match status" value="1"/>
</dbReference>
<evidence type="ECO:0000256" key="3">
    <source>
        <dbReference type="SAM" id="MobiDB-lite"/>
    </source>
</evidence>
<organism evidence="5 6">
    <name type="scientific">Nezara viridula</name>
    <name type="common">Southern green stink bug</name>
    <name type="synonym">Cimex viridulus</name>
    <dbReference type="NCBI Taxonomy" id="85310"/>
    <lineage>
        <taxon>Eukaryota</taxon>
        <taxon>Metazoa</taxon>
        <taxon>Ecdysozoa</taxon>
        <taxon>Arthropoda</taxon>
        <taxon>Hexapoda</taxon>
        <taxon>Insecta</taxon>
        <taxon>Pterygota</taxon>
        <taxon>Neoptera</taxon>
        <taxon>Paraneoptera</taxon>
        <taxon>Hemiptera</taxon>
        <taxon>Heteroptera</taxon>
        <taxon>Panheteroptera</taxon>
        <taxon>Pentatomomorpha</taxon>
        <taxon>Pentatomoidea</taxon>
        <taxon>Pentatomidae</taxon>
        <taxon>Pentatominae</taxon>
        <taxon>Nezara</taxon>
    </lineage>
</organism>
<feature type="region of interest" description="Disordered" evidence="3">
    <location>
        <begin position="39"/>
        <end position="73"/>
    </location>
</feature>
<dbReference type="InterPro" id="IPR001452">
    <property type="entry name" value="SH3_domain"/>
</dbReference>
<evidence type="ECO:0000259" key="4">
    <source>
        <dbReference type="PROSITE" id="PS50002"/>
    </source>
</evidence>
<dbReference type="OrthoDB" id="6623962at2759"/>
<evidence type="ECO:0000256" key="2">
    <source>
        <dbReference type="PROSITE-ProRule" id="PRU00192"/>
    </source>
</evidence>
<dbReference type="GO" id="GO:0007274">
    <property type="term" value="P:neuromuscular synaptic transmission"/>
    <property type="evidence" value="ECO:0007669"/>
    <property type="project" value="TreeGrafter"/>
</dbReference>
<name>A0A9P0H0B5_NEZVI</name>
<proteinExistence type="predicted"/>
<feature type="domain" description="SH3" evidence="4">
    <location>
        <begin position="74"/>
        <end position="142"/>
    </location>
</feature>